<reference evidence="4 5" key="1">
    <citation type="submission" date="2014-06" db="EMBL/GenBank/DDBJ databases">
        <authorList>
            <person name="Swart Estienne"/>
        </authorList>
    </citation>
    <scope>NUCLEOTIDE SEQUENCE [LARGE SCALE GENOMIC DNA]</scope>
    <source>
        <strain evidence="4 5">130c</strain>
    </source>
</reference>
<evidence type="ECO:0000256" key="3">
    <source>
        <dbReference type="ARBA" id="ARBA00022840"/>
    </source>
</evidence>
<dbReference type="AlphaFoldDB" id="A0A078BA45"/>
<name>A0A078BA45_STYLE</name>
<keyword evidence="1 4" id="KW-0436">Ligase</keyword>
<organism evidence="4 5">
    <name type="scientific">Stylonychia lemnae</name>
    <name type="common">Ciliate</name>
    <dbReference type="NCBI Taxonomy" id="5949"/>
    <lineage>
        <taxon>Eukaryota</taxon>
        <taxon>Sar</taxon>
        <taxon>Alveolata</taxon>
        <taxon>Ciliophora</taxon>
        <taxon>Intramacronucleata</taxon>
        <taxon>Spirotrichea</taxon>
        <taxon>Stichotrichia</taxon>
        <taxon>Sporadotrichida</taxon>
        <taxon>Oxytrichidae</taxon>
        <taxon>Stylonychinae</taxon>
        <taxon>Stylonychia</taxon>
    </lineage>
</organism>
<keyword evidence="5" id="KW-1185">Reference proteome</keyword>
<dbReference type="InterPro" id="IPR004344">
    <property type="entry name" value="TTL/TTLL_fam"/>
</dbReference>
<evidence type="ECO:0000313" key="5">
    <source>
        <dbReference type="Proteomes" id="UP000039865"/>
    </source>
</evidence>
<protein>
    <submittedName>
        <fullName evidence="4">Tubulin-tyrosine ligase family protein</fullName>
    </submittedName>
</protein>
<dbReference type="Proteomes" id="UP000039865">
    <property type="component" value="Unassembled WGS sequence"/>
</dbReference>
<evidence type="ECO:0000313" key="4">
    <source>
        <dbReference type="EMBL" id="CDW90152.1"/>
    </source>
</evidence>
<dbReference type="Pfam" id="PF03133">
    <property type="entry name" value="TTL"/>
    <property type="match status" value="1"/>
</dbReference>
<keyword evidence="2" id="KW-0547">Nucleotide-binding</keyword>
<dbReference type="SUPFAM" id="SSF56059">
    <property type="entry name" value="Glutathione synthetase ATP-binding domain-like"/>
    <property type="match status" value="1"/>
</dbReference>
<dbReference type="GO" id="GO:0015631">
    <property type="term" value="F:tubulin binding"/>
    <property type="evidence" value="ECO:0007669"/>
    <property type="project" value="TreeGrafter"/>
</dbReference>
<dbReference type="GO" id="GO:0036064">
    <property type="term" value="C:ciliary basal body"/>
    <property type="evidence" value="ECO:0007669"/>
    <property type="project" value="TreeGrafter"/>
</dbReference>
<evidence type="ECO:0000256" key="1">
    <source>
        <dbReference type="ARBA" id="ARBA00022598"/>
    </source>
</evidence>
<evidence type="ECO:0000256" key="2">
    <source>
        <dbReference type="ARBA" id="ARBA00022741"/>
    </source>
</evidence>
<dbReference type="OMA" id="DIFWTDA"/>
<accession>A0A078BA45</accession>
<dbReference type="GO" id="GO:0000226">
    <property type="term" value="P:microtubule cytoskeleton organization"/>
    <property type="evidence" value="ECO:0007669"/>
    <property type="project" value="TreeGrafter"/>
</dbReference>
<dbReference type="PANTHER" id="PTHR12241">
    <property type="entry name" value="TUBULIN POLYGLUTAMYLASE"/>
    <property type="match status" value="1"/>
</dbReference>
<dbReference type="OrthoDB" id="202825at2759"/>
<dbReference type="GO" id="GO:0005524">
    <property type="term" value="F:ATP binding"/>
    <property type="evidence" value="ECO:0007669"/>
    <property type="project" value="UniProtKB-KW"/>
</dbReference>
<dbReference type="InParanoid" id="A0A078BA45"/>
<dbReference type="GO" id="GO:0070740">
    <property type="term" value="F:tubulin-glutamic acid ligase activity"/>
    <property type="evidence" value="ECO:0007669"/>
    <property type="project" value="TreeGrafter"/>
</dbReference>
<proteinExistence type="predicted"/>
<dbReference type="PROSITE" id="PS51221">
    <property type="entry name" value="TTL"/>
    <property type="match status" value="1"/>
</dbReference>
<dbReference type="EMBL" id="CCKQ01018209">
    <property type="protein sequence ID" value="CDW90152.1"/>
    <property type="molecule type" value="Genomic_DNA"/>
</dbReference>
<dbReference type="Gene3D" id="3.30.470.20">
    <property type="entry name" value="ATP-grasp fold, B domain"/>
    <property type="match status" value="1"/>
</dbReference>
<sequence length="575" mass="67395">MINLFKANLDSQYNIIKEVAKGQFNWRVICQKDPWMQGVDWDIQWTDTAPSIDKFSKIKPYQKINHFPAMFQIARKNYLAKNLKKMQKNFKDDYKFFPKTWLLPQDLSELKQIIAQNSQRSIKQVYIVKPESLSQGKGIFITKRVDQIDPTEHLVVQKYLKYPYLIDGLKFDLRIYVLVTNVQPLRIFIHKEGLARFASEQYQHKSYSNPFIHLTNYAINKDNQNFTSDQNGETGHKRSLKSVYQTLQKDGIDIEKLQDRIDDIIVKTLISIQPDLVHNYRTCQPGDQFNNMCFEILGFDIILNKKGVPQLLEVNHAPSFNDDTNLDRIVKSQLLTDTFRLLNVTLPEKNKVLEQIRLQTEQRIIGSIKITKQQHLSQKIDIYLERLRERDNYEFENLGGYRVIYPAYIKDSNMIDQEKMIKYQQFLDCAKKYTMDIKIAKDEESKVQVKQTLIKTVKPELDSIKKVIPEKLRRNISTQSYKNLADFLNKKSQIQLALTKNYENNTPKRGQILSCQNIDLTSASKIKFQDLSISPSHQDNPQSPEFFQENGSIESSQHQDFMTNFTNPKNVKLNL</sequence>
<dbReference type="PANTHER" id="PTHR12241:SF147">
    <property type="entry name" value="TUBULIN POLYGLUTAMYLASE TTLL7"/>
    <property type="match status" value="1"/>
</dbReference>
<gene>
    <name evidence="4" type="primary">Contig19642.g20832</name>
    <name evidence="4" type="ORF">STYLEM_19293</name>
</gene>
<keyword evidence="3" id="KW-0067">ATP-binding</keyword>